<evidence type="ECO:0000313" key="6">
    <source>
        <dbReference type="Proteomes" id="UP000887578"/>
    </source>
</evidence>
<protein>
    <submittedName>
        <fullName evidence="7">NR LBD domain-containing protein</fullName>
    </submittedName>
</protein>
<dbReference type="WBParaSite" id="PDA_v2.g7953.t1">
    <property type="protein sequence ID" value="PDA_v2.g7953.t1"/>
    <property type="gene ID" value="PDA_v2.g7953"/>
</dbReference>
<dbReference type="GO" id="GO:0004879">
    <property type="term" value="F:nuclear receptor activity"/>
    <property type="evidence" value="ECO:0007669"/>
    <property type="project" value="TreeGrafter"/>
</dbReference>
<keyword evidence="4" id="KW-0675">Receptor</keyword>
<evidence type="ECO:0000256" key="2">
    <source>
        <dbReference type="ARBA" id="ARBA00023015"/>
    </source>
</evidence>
<dbReference type="SUPFAM" id="SSF48508">
    <property type="entry name" value="Nuclear receptor ligand-binding domain"/>
    <property type="match status" value="1"/>
</dbReference>
<dbReference type="PROSITE" id="PS51843">
    <property type="entry name" value="NR_LBD"/>
    <property type="match status" value="1"/>
</dbReference>
<dbReference type="PANTHER" id="PTHR45805:SF2">
    <property type="entry name" value="NUCLEAR HORMONE RECEPTOR HR3-RELATED"/>
    <property type="match status" value="1"/>
</dbReference>
<comment type="subcellular location">
    <subcellularLocation>
        <location evidence="1">Nucleus</location>
    </subcellularLocation>
</comment>
<evidence type="ECO:0000313" key="7">
    <source>
        <dbReference type="WBParaSite" id="PDA_v2.g7953.t1"/>
    </source>
</evidence>
<dbReference type="InterPro" id="IPR000536">
    <property type="entry name" value="Nucl_hrmn_rcpt_lig-bd"/>
</dbReference>
<proteinExistence type="predicted"/>
<evidence type="ECO:0000256" key="1">
    <source>
        <dbReference type="ARBA" id="ARBA00004123"/>
    </source>
</evidence>
<dbReference type="PRINTS" id="PR00398">
    <property type="entry name" value="STRDHORMONER"/>
</dbReference>
<keyword evidence="2" id="KW-0805">Transcription regulation</keyword>
<dbReference type="InterPro" id="IPR035500">
    <property type="entry name" value="NHR-like_dom_sf"/>
</dbReference>
<evidence type="ECO:0000259" key="5">
    <source>
        <dbReference type="PROSITE" id="PS51843"/>
    </source>
</evidence>
<sequence length="372" mass="41574">MHRQLAEVQMYQPQPSYHDYSPPIVQSYEMYTAQSSASTPIPTFNPTNGIHISSGNTSPYAPPQPHHPLTGSAPINWPPPQSSLGGAAAANVNNGLNGYSIAQTGAAVPSSSGGYPDSLLTHHPIQVNALQGNDLPGNEDPFVTTLRIAYEQNFVRQLFQRADGSRASTSMYMNLSRNDGWLTFTDIITKMIQYIIEFAKIIPQFAELCQANQINKLKKKTFGMCVVIMSSGYNHNEDTLNIEGVFLPVRQIVQSWRQDSHEATLVYEILQCFQDLAAFQLTVVERSLFLYQILMQDEQIEIADDVYLQSNLMRRYGDQTIYARLIALLPRLNQISSLHLECLSGFRVDTQTAADVNGMPSVKLSDLYEELF</sequence>
<accession>A0A914R8N3</accession>
<name>A0A914R8N3_9BILA</name>
<keyword evidence="3" id="KW-0804">Transcription</keyword>
<reference evidence="7" key="1">
    <citation type="submission" date="2022-11" db="UniProtKB">
        <authorList>
            <consortium name="WormBaseParasite"/>
        </authorList>
    </citation>
    <scope>IDENTIFICATION</scope>
</reference>
<evidence type="ECO:0000256" key="4">
    <source>
        <dbReference type="ARBA" id="ARBA00023170"/>
    </source>
</evidence>
<feature type="domain" description="NR LBD" evidence="5">
    <location>
        <begin position="138"/>
        <end position="365"/>
    </location>
</feature>
<dbReference type="InterPro" id="IPR001723">
    <property type="entry name" value="Nuclear_hrmn_rcpt"/>
</dbReference>
<keyword evidence="6" id="KW-1185">Reference proteome</keyword>
<evidence type="ECO:0000256" key="3">
    <source>
        <dbReference type="ARBA" id="ARBA00023163"/>
    </source>
</evidence>
<dbReference type="GO" id="GO:0005634">
    <property type="term" value="C:nucleus"/>
    <property type="evidence" value="ECO:0007669"/>
    <property type="project" value="UniProtKB-SubCell"/>
</dbReference>
<dbReference type="AlphaFoldDB" id="A0A914R8N3"/>
<organism evidence="6 7">
    <name type="scientific">Panagrolaimus davidi</name>
    <dbReference type="NCBI Taxonomy" id="227884"/>
    <lineage>
        <taxon>Eukaryota</taxon>
        <taxon>Metazoa</taxon>
        <taxon>Ecdysozoa</taxon>
        <taxon>Nematoda</taxon>
        <taxon>Chromadorea</taxon>
        <taxon>Rhabditida</taxon>
        <taxon>Tylenchina</taxon>
        <taxon>Panagrolaimomorpha</taxon>
        <taxon>Panagrolaimoidea</taxon>
        <taxon>Panagrolaimidae</taxon>
        <taxon>Panagrolaimus</taxon>
    </lineage>
</organism>
<dbReference type="Proteomes" id="UP000887578">
    <property type="component" value="Unplaced"/>
</dbReference>
<dbReference type="GO" id="GO:0000978">
    <property type="term" value="F:RNA polymerase II cis-regulatory region sequence-specific DNA binding"/>
    <property type="evidence" value="ECO:0007669"/>
    <property type="project" value="TreeGrafter"/>
</dbReference>
<dbReference type="PANTHER" id="PTHR45805">
    <property type="entry name" value="NUCLEAR HORMONE RECEPTOR HR3-RELATED"/>
    <property type="match status" value="1"/>
</dbReference>
<dbReference type="Gene3D" id="1.10.565.10">
    <property type="entry name" value="Retinoid X Receptor"/>
    <property type="match status" value="1"/>
</dbReference>